<organism evidence="1 2">
    <name type="scientific">Scomber scombrus</name>
    <name type="common">Atlantic mackerel</name>
    <name type="synonym">Scomber vernalis</name>
    <dbReference type="NCBI Taxonomy" id="13677"/>
    <lineage>
        <taxon>Eukaryota</taxon>
        <taxon>Metazoa</taxon>
        <taxon>Chordata</taxon>
        <taxon>Craniata</taxon>
        <taxon>Vertebrata</taxon>
        <taxon>Euteleostomi</taxon>
        <taxon>Actinopterygii</taxon>
        <taxon>Neopterygii</taxon>
        <taxon>Teleostei</taxon>
        <taxon>Neoteleostei</taxon>
        <taxon>Acanthomorphata</taxon>
        <taxon>Pelagiaria</taxon>
        <taxon>Scombriformes</taxon>
        <taxon>Scombridae</taxon>
        <taxon>Scomber</taxon>
    </lineage>
</organism>
<dbReference type="EMBL" id="CAWUFR010000888">
    <property type="protein sequence ID" value="CAK6981755.1"/>
    <property type="molecule type" value="Genomic_DNA"/>
</dbReference>
<evidence type="ECO:0000313" key="1">
    <source>
        <dbReference type="EMBL" id="CAK6981755.1"/>
    </source>
</evidence>
<dbReference type="Proteomes" id="UP001314229">
    <property type="component" value="Unassembled WGS sequence"/>
</dbReference>
<sequence>MVSPHLKVCHGYLGAPVDSAGTCPLMQSANTVAKTPLTASVCYHTSPCTVWMEDFLNFIDSTGRKSQYLVEQGSLGMITGSSATPHTGTSFSGSMGSWVQEIGGLSPAVVSGRSETHSLTHRGNTLASYLASEGLLVLVNS</sequence>
<name>A0AAV1QF12_SCOSC</name>
<reference evidence="1 2" key="1">
    <citation type="submission" date="2024-01" db="EMBL/GenBank/DDBJ databases">
        <authorList>
            <person name="Alioto T."/>
            <person name="Alioto T."/>
            <person name="Gomez Garrido J."/>
        </authorList>
    </citation>
    <scope>NUCLEOTIDE SEQUENCE [LARGE SCALE GENOMIC DNA]</scope>
</reference>
<gene>
    <name evidence="1" type="ORF">FSCOSCO3_A005807</name>
</gene>
<evidence type="ECO:0000313" key="2">
    <source>
        <dbReference type="Proteomes" id="UP001314229"/>
    </source>
</evidence>
<accession>A0AAV1QF12</accession>
<keyword evidence="2" id="KW-1185">Reference proteome</keyword>
<dbReference type="AlphaFoldDB" id="A0AAV1QF12"/>
<comment type="caution">
    <text evidence="1">The sequence shown here is derived from an EMBL/GenBank/DDBJ whole genome shotgun (WGS) entry which is preliminary data.</text>
</comment>
<proteinExistence type="predicted"/>
<protein>
    <submittedName>
        <fullName evidence="1">Uncharacterized protein</fullName>
    </submittedName>
</protein>